<dbReference type="PATRIC" id="fig|1423812.3.peg.1302"/>
<dbReference type="AlphaFoldDB" id="A0A0R1PV96"/>
<keyword evidence="5 8" id="KW-1133">Transmembrane helix</keyword>
<feature type="transmembrane region" description="Helical" evidence="8">
    <location>
        <begin position="7"/>
        <end position="24"/>
    </location>
</feature>
<dbReference type="InterPro" id="IPR023271">
    <property type="entry name" value="Aquaporin-like"/>
</dbReference>
<evidence type="ECO:0000256" key="8">
    <source>
        <dbReference type="SAM" id="Phobius"/>
    </source>
</evidence>
<evidence type="ECO:0000256" key="6">
    <source>
        <dbReference type="ARBA" id="ARBA00023136"/>
    </source>
</evidence>
<feature type="transmembrane region" description="Helical" evidence="8">
    <location>
        <begin position="44"/>
        <end position="65"/>
    </location>
</feature>
<comment type="subcellular location">
    <subcellularLocation>
        <location evidence="1">Membrane</location>
        <topology evidence="1">Multi-pass membrane protein</topology>
    </subcellularLocation>
</comment>
<dbReference type="GO" id="GO:0015254">
    <property type="term" value="F:glycerol channel activity"/>
    <property type="evidence" value="ECO:0007669"/>
    <property type="project" value="TreeGrafter"/>
</dbReference>
<comment type="similarity">
    <text evidence="2 7">Belongs to the MIP/aquaporin (TC 1.A.8) family.</text>
</comment>
<dbReference type="STRING" id="1423812.FD20_GL001219"/>
<keyword evidence="3 7" id="KW-0813">Transport</keyword>
<evidence type="ECO:0000313" key="9">
    <source>
        <dbReference type="EMBL" id="KRL36528.1"/>
    </source>
</evidence>
<dbReference type="NCBIfam" id="TIGR00861">
    <property type="entry name" value="MIP"/>
    <property type="match status" value="1"/>
</dbReference>
<evidence type="ECO:0000256" key="4">
    <source>
        <dbReference type="ARBA" id="ARBA00022692"/>
    </source>
</evidence>
<evidence type="ECO:0000256" key="1">
    <source>
        <dbReference type="ARBA" id="ARBA00004141"/>
    </source>
</evidence>
<dbReference type="PANTHER" id="PTHR43829:SF9">
    <property type="entry name" value="AQUAPORIN-9"/>
    <property type="match status" value="1"/>
</dbReference>
<dbReference type="PROSITE" id="PS00221">
    <property type="entry name" value="MIP"/>
    <property type="match status" value="1"/>
</dbReference>
<evidence type="ECO:0000256" key="2">
    <source>
        <dbReference type="ARBA" id="ARBA00006175"/>
    </source>
</evidence>
<accession>A0A0R1PV96</accession>
<dbReference type="InterPro" id="IPR022357">
    <property type="entry name" value="MIP_CS"/>
</dbReference>
<dbReference type="PANTHER" id="PTHR43829">
    <property type="entry name" value="AQUAPORIN OR AQUAGLYCEROPORIN RELATED"/>
    <property type="match status" value="1"/>
</dbReference>
<dbReference type="Proteomes" id="UP000051155">
    <property type="component" value="Unassembled WGS sequence"/>
</dbReference>
<dbReference type="PRINTS" id="PR00783">
    <property type="entry name" value="MINTRINSICP"/>
</dbReference>
<keyword evidence="4 7" id="KW-0812">Transmembrane</keyword>
<sequence>MEKMNSIAIQALGELIGTFILVLLGDGVCAGVNLTKSKANNAGWVAISFGWGFAVTMGIYTSAFLGPAHLNPAVTIGMAIAGKFPWSGVLLFIVAQMLGAFLGALLVWVHYLPHWKATKDKEMILGTFATGPAIRSYFANFMSEAIGTFVLVFSLLAFTRGQFTAGLNPVIVGILIIAIGLSLGGTTGYAINPARDLGPRLAHALLPIKNKGNSDWSYSWVPVLGPVIGGILGAGLFMILP</sequence>
<comment type="caution">
    <text evidence="9">The sequence shown here is derived from an EMBL/GenBank/DDBJ whole genome shotgun (WGS) entry which is preliminary data.</text>
</comment>
<evidence type="ECO:0000256" key="5">
    <source>
        <dbReference type="ARBA" id="ARBA00022989"/>
    </source>
</evidence>
<proteinExistence type="inferred from homology"/>
<keyword evidence="10" id="KW-1185">Reference proteome</keyword>
<dbReference type="InterPro" id="IPR050363">
    <property type="entry name" value="MIP/Aquaporin"/>
</dbReference>
<feature type="transmembrane region" description="Helical" evidence="8">
    <location>
        <begin position="170"/>
        <end position="191"/>
    </location>
</feature>
<reference evidence="9 10" key="1">
    <citation type="journal article" date="2015" name="Genome Announc.">
        <title>Expanding the biotechnology potential of lactobacilli through comparative genomics of 213 strains and associated genera.</title>
        <authorList>
            <person name="Sun Z."/>
            <person name="Harris H.M."/>
            <person name="McCann A."/>
            <person name="Guo C."/>
            <person name="Argimon S."/>
            <person name="Zhang W."/>
            <person name="Yang X."/>
            <person name="Jeffery I.B."/>
            <person name="Cooney J.C."/>
            <person name="Kagawa T.F."/>
            <person name="Liu W."/>
            <person name="Song Y."/>
            <person name="Salvetti E."/>
            <person name="Wrobel A."/>
            <person name="Rasinkangas P."/>
            <person name="Parkhill J."/>
            <person name="Rea M.C."/>
            <person name="O'Sullivan O."/>
            <person name="Ritari J."/>
            <person name="Douillard F.P."/>
            <person name="Paul Ross R."/>
            <person name="Yang R."/>
            <person name="Briner A.E."/>
            <person name="Felis G.E."/>
            <person name="de Vos W.M."/>
            <person name="Barrangou R."/>
            <person name="Klaenhammer T.R."/>
            <person name="Caufield P.W."/>
            <person name="Cui Y."/>
            <person name="Zhang H."/>
            <person name="O'Toole P.W."/>
        </authorList>
    </citation>
    <scope>NUCLEOTIDE SEQUENCE [LARGE SCALE GENOMIC DNA]</scope>
    <source>
        <strain evidence="9 10">DSM 19971</strain>
    </source>
</reference>
<evidence type="ECO:0000256" key="7">
    <source>
        <dbReference type="RuleBase" id="RU000477"/>
    </source>
</evidence>
<dbReference type="GO" id="GO:0005886">
    <property type="term" value="C:plasma membrane"/>
    <property type="evidence" value="ECO:0007669"/>
    <property type="project" value="TreeGrafter"/>
</dbReference>
<organism evidence="9 10">
    <name type="scientific">Liquorilactobacillus uvarum DSM 19971</name>
    <dbReference type="NCBI Taxonomy" id="1423812"/>
    <lineage>
        <taxon>Bacteria</taxon>
        <taxon>Bacillati</taxon>
        <taxon>Bacillota</taxon>
        <taxon>Bacilli</taxon>
        <taxon>Lactobacillales</taxon>
        <taxon>Lactobacillaceae</taxon>
        <taxon>Liquorilactobacillus</taxon>
    </lineage>
</organism>
<dbReference type="InterPro" id="IPR000425">
    <property type="entry name" value="MIP"/>
</dbReference>
<evidence type="ECO:0000256" key="3">
    <source>
        <dbReference type="ARBA" id="ARBA00022448"/>
    </source>
</evidence>
<gene>
    <name evidence="9" type="ORF">FD20_GL001219</name>
</gene>
<dbReference type="SUPFAM" id="SSF81338">
    <property type="entry name" value="Aquaporin-like"/>
    <property type="match status" value="1"/>
</dbReference>
<dbReference type="EMBL" id="AZEG01000026">
    <property type="protein sequence ID" value="KRL36528.1"/>
    <property type="molecule type" value="Genomic_DNA"/>
</dbReference>
<protein>
    <submittedName>
        <fullName evidence="9">Glycerol uptake facilitator protein</fullName>
    </submittedName>
</protein>
<evidence type="ECO:0000313" key="10">
    <source>
        <dbReference type="Proteomes" id="UP000051155"/>
    </source>
</evidence>
<feature type="transmembrane region" description="Helical" evidence="8">
    <location>
        <begin position="220"/>
        <end position="240"/>
    </location>
</feature>
<name>A0A0R1PV96_9LACO</name>
<keyword evidence="6 8" id="KW-0472">Membrane</keyword>
<feature type="transmembrane region" description="Helical" evidence="8">
    <location>
        <begin position="137"/>
        <end position="158"/>
    </location>
</feature>
<feature type="transmembrane region" description="Helical" evidence="8">
    <location>
        <begin position="86"/>
        <end position="111"/>
    </location>
</feature>
<dbReference type="Pfam" id="PF00230">
    <property type="entry name" value="MIP"/>
    <property type="match status" value="1"/>
</dbReference>
<dbReference type="Gene3D" id="1.20.1080.10">
    <property type="entry name" value="Glycerol uptake facilitator protein"/>
    <property type="match status" value="1"/>
</dbReference>